<dbReference type="AlphaFoldDB" id="A0A9W7Y7Q2"/>
<organism evidence="1 2">
    <name type="scientific">Coemansia biformis</name>
    <dbReference type="NCBI Taxonomy" id="1286918"/>
    <lineage>
        <taxon>Eukaryota</taxon>
        <taxon>Fungi</taxon>
        <taxon>Fungi incertae sedis</taxon>
        <taxon>Zoopagomycota</taxon>
        <taxon>Kickxellomycotina</taxon>
        <taxon>Kickxellomycetes</taxon>
        <taxon>Kickxellales</taxon>
        <taxon>Kickxellaceae</taxon>
        <taxon>Coemansia</taxon>
    </lineage>
</organism>
<dbReference type="OrthoDB" id="10056939at2759"/>
<gene>
    <name evidence="1" type="ORF">LPJ61_002802</name>
</gene>
<proteinExistence type="predicted"/>
<reference evidence="1" key="1">
    <citation type="submission" date="2022-07" db="EMBL/GenBank/DDBJ databases">
        <title>Phylogenomic reconstructions and comparative analyses of Kickxellomycotina fungi.</title>
        <authorList>
            <person name="Reynolds N.K."/>
            <person name="Stajich J.E."/>
            <person name="Barry K."/>
            <person name="Grigoriev I.V."/>
            <person name="Crous P."/>
            <person name="Smith M.E."/>
        </authorList>
    </citation>
    <scope>NUCLEOTIDE SEQUENCE</scope>
    <source>
        <strain evidence="1">BCRC 34381</strain>
    </source>
</reference>
<comment type="caution">
    <text evidence="1">The sequence shown here is derived from an EMBL/GenBank/DDBJ whole genome shotgun (WGS) entry which is preliminary data.</text>
</comment>
<dbReference type="InterPro" id="IPR009057">
    <property type="entry name" value="Homeodomain-like_sf"/>
</dbReference>
<dbReference type="SUPFAM" id="SSF46689">
    <property type="entry name" value="Homeodomain-like"/>
    <property type="match status" value="1"/>
</dbReference>
<protein>
    <recommendedName>
        <fullName evidence="3">Homeobox domain-containing protein</fullName>
    </recommendedName>
</protein>
<accession>A0A9W7Y7Q2</accession>
<dbReference type="Gene3D" id="1.10.10.60">
    <property type="entry name" value="Homeodomain-like"/>
    <property type="match status" value="1"/>
</dbReference>
<sequence length="337" mass="35965">MHWSIDSQAALSLSALRATHMLLRGVPTPTLAAELSLDGYALQPSEPSPFTSLTLLMQQPCGDGFATPYSPPAAVPSLLAAAMPGMPPAPAPPFLGEAVPFLQAAEAVLHDNAMPSPESIRPVSAGRGDSPTPLAMPPTGTVTHGFFWGPAHSQGPPSRASAGAFSAAPIYDGSRAGAAPACSTPDQQMLWHGATTASLPLFGDLWPQFAADGPFEGAAPAPAGPAPGLAARYGKKRDTLSPETKTAFYQWMVDHMDDPYPKECDRVALTNGTMSKQAFKWWFSNHRHRSLEQYDDDKGNRCFRPAAPFVKACRRLGISIPWDIPADTRGRTQVRQR</sequence>
<evidence type="ECO:0000313" key="1">
    <source>
        <dbReference type="EMBL" id="KAJ1730874.1"/>
    </source>
</evidence>
<name>A0A9W7Y7Q2_9FUNG</name>
<dbReference type="EMBL" id="JANBOI010000394">
    <property type="protein sequence ID" value="KAJ1730874.1"/>
    <property type="molecule type" value="Genomic_DNA"/>
</dbReference>
<evidence type="ECO:0000313" key="2">
    <source>
        <dbReference type="Proteomes" id="UP001143981"/>
    </source>
</evidence>
<dbReference type="Proteomes" id="UP001143981">
    <property type="component" value="Unassembled WGS sequence"/>
</dbReference>
<evidence type="ECO:0008006" key="3">
    <source>
        <dbReference type="Google" id="ProtNLM"/>
    </source>
</evidence>
<keyword evidence="2" id="KW-1185">Reference proteome</keyword>